<dbReference type="InterPro" id="IPR002938">
    <property type="entry name" value="FAD-bd"/>
</dbReference>
<dbReference type="InterPro" id="IPR051104">
    <property type="entry name" value="FAD_monoxygenase"/>
</dbReference>
<dbReference type="PANTHER" id="PTHR46720:SF1">
    <property type="entry name" value="HYDROXYLASE, PUTATIVE (AFU_ORTHOLOGUE AFUA_8G06050)-RELATED"/>
    <property type="match status" value="1"/>
</dbReference>
<dbReference type="PRINTS" id="PR00420">
    <property type="entry name" value="RNGMNOXGNASE"/>
</dbReference>
<keyword evidence="2" id="KW-0274">FAD</keyword>
<dbReference type="STRING" id="329884.A0A4U0X7L9"/>
<gene>
    <name evidence="6" type="ORF">B0A55_06428</name>
</gene>
<dbReference type="GO" id="GO:0016491">
    <property type="term" value="F:oxidoreductase activity"/>
    <property type="evidence" value="ECO:0007669"/>
    <property type="project" value="UniProtKB-KW"/>
</dbReference>
<evidence type="ECO:0000256" key="3">
    <source>
        <dbReference type="ARBA" id="ARBA00023002"/>
    </source>
</evidence>
<organism evidence="6 7">
    <name type="scientific">Friedmanniomyces simplex</name>
    <dbReference type="NCBI Taxonomy" id="329884"/>
    <lineage>
        <taxon>Eukaryota</taxon>
        <taxon>Fungi</taxon>
        <taxon>Dikarya</taxon>
        <taxon>Ascomycota</taxon>
        <taxon>Pezizomycotina</taxon>
        <taxon>Dothideomycetes</taxon>
        <taxon>Dothideomycetidae</taxon>
        <taxon>Mycosphaerellales</taxon>
        <taxon>Teratosphaeriaceae</taxon>
        <taxon>Friedmanniomyces</taxon>
    </lineage>
</organism>
<dbReference type="OrthoDB" id="417877at2759"/>
<keyword evidence="4" id="KW-1133">Transmembrane helix</keyword>
<evidence type="ECO:0000256" key="2">
    <source>
        <dbReference type="ARBA" id="ARBA00022827"/>
    </source>
</evidence>
<feature type="transmembrane region" description="Helical" evidence="4">
    <location>
        <begin position="6"/>
        <end position="25"/>
    </location>
</feature>
<evidence type="ECO:0000256" key="4">
    <source>
        <dbReference type="SAM" id="Phobius"/>
    </source>
</evidence>
<name>A0A4U0X7L9_9PEZI</name>
<accession>A0A4U0X7L9</accession>
<dbReference type="SUPFAM" id="SSF51905">
    <property type="entry name" value="FAD/NAD(P)-binding domain"/>
    <property type="match status" value="1"/>
</dbReference>
<dbReference type="Gene3D" id="3.50.50.60">
    <property type="entry name" value="FAD/NAD(P)-binding domain"/>
    <property type="match status" value="1"/>
</dbReference>
<keyword evidence="7" id="KW-1185">Reference proteome</keyword>
<keyword evidence="4" id="KW-0472">Membrane</keyword>
<dbReference type="InterPro" id="IPR036188">
    <property type="entry name" value="FAD/NAD-bd_sf"/>
</dbReference>
<dbReference type="GO" id="GO:0044550">
    <property type="term" value="P:secondary metabolite biosynthetic process"/>
    <property type="evidence" value="ECO:0007669"/>
    <property type="project" value="TreeGrafter"/>
</dbReference>
<dbReference type="GO" id="GO:0071949">
    <property type="term" value="F:FAD binding"/>
    <property type="evidence" value="ECO:0007669"/>
    <property type="project" value="InterPro"/>
</dbReference>
<proteinExistence type="predicted"/>
<evidence type="ECO:0000256" key="1">
    <source>
        <dbReference type="ARBA" id="ARBA00022630"/>
    </source>
</evidence>
<evidence type="ECO:0000259" key="5">
    <source>
        <dbReference type="Pfam" id="PF01494"/>
    </source>
</evidence>
<protein>
    <recommendedName>
        <fullName evidence="5">FAD-binding domain-containing protein</fullName>
    </recommendedName>
</protein>
<feature type="domain" description="FAD-binding" evidence="5">
    <location>
        <begin position="8"/>
        <end position="366"/>
    </location>
</feature>
<dbReference type="Pfam" id="PF01494">
    <property type="entry name" value="FAD_binding_3"/>
    <property type="match status" value="1"/>
</dbReference>
<keyword evidence="4" id="KW-0812">Transmembrane</keyword>
<keyword evidence="1" id="KW-0285">Flavoprotein</keyword>
<evidence type="ECO:0000313" key="6">
    <source>
        <dbReference type="EMBL" id="TKA72522.1"/>
    </source>
</evidence>
<dbReference type="Proteomes" id="UP000309340">
    <property type="component" value="Unassembled WGS sequence"/>
</dbReference>
<reference evidence="6 7" key="1">
    <citation type="submission" date="2017-03" db="EMBL/GenBank/DDBJ databases">
        <title>Genomes of endolithic fungi from Antarctica.</title>
        <authorList>
            <person name="Coleine C."/>
            <person name="Masonjones S."/>
            <person name="Stajich J.E."/>
        </authorList>
    </citation>
    <scope>NUCLEOTIDE SEQUENCE [LARGE SCALE GENOMIC DNA]</scope>
    <source>
        <strain evidence="6 7">CCFEE 5184</strain>
    </source>
</reference>
<dbReference type="AlphaFoldDB" id="A0A4U0X7L9"/>
<comment type="caution">
    <text evidence="6">The sequence shown here is derived from an EMBL/GenBank/DDBJ whole genome shotgun (WGS) entry which is preliminary data.</text>
</comment>
<dbReference type="EMBL" id="NAJQ01000305">
    <property type="protein sequence ID" value="TKA72522.1"/>
    <property type="molecule type" value="Genomic_DNA"/>
</dbReference>
<evidence type="ECO:0000313" key="7">
    <source>
        <dbReference type="Proteomes" id="UP000309340"/>
    </source>
</evidence>
<keyword evidence="3" id="KW-0560">Oxidoreductase</keyword>
<dbReference type="PANTHER" id="PTHR46720">
    <property type="entry name" value="HYDROXYLASE, PUTATIVE (AFU_ORTHOLOGUE AFUA_3G01460)-RELATED"/>
    <property type="match status" value="1"/>
</dbReference>
<sequence>MNSPQPIHVAIIGGGLCGLALAVALKQRDISFKVYEARSSFTELGAGINIGPNTLEAFRLIDASLGNAYLATAARNPSGKEHVWFDVRLGAAIDGHKDGETITSLMAPPTGSMCIGRDALLQLLAQKAGLLDGPGRVSAAFDKKLTHLEQSASGVTMHFEDGTSEQASAVVACDGIHSAAPAVPQYSEAGVYRAMLPVQELEKVLGHDMARTSQVFPGPKGYLILYPVSDTMMNTGFWVWRRGTWPHREWVLPGRKNKMDDDLRDWGDTVRGIMNLAPNPPFMATHYHAVQPESHWRNRVCLIGDAAHAMPPHAGAGSGQAMEDAYVMAEVFRLVNKIDHTQAEVNAAFSAYEAVRRPRYQSIVETSVESMHTWSDLYDTSITQERLADWTKLAHTRFESIWNHDIGADARNAQAMMREKLKRQTAI</sequence>